<dbReference type="Proteomes" id="UP001223144">
    <property type="component" value="Unassembled WGS sequence"/>
</dbReference>
<keyword evidence="4" id="KW-0749">Sporulation</keyword>
<evidence type="ECO:0000313" key="7">
    <source>
        <dbReference type="EMBL" id="MDH2389118.1"/>
    </source>
</evidence>
<evidence type="ECO:0000256" key="1">
    <source>
        <dbReference type="ARBA" id="ARBA00004431"/>
    </source>
</evidence>
<dbReference type="RefSeq" id="WP_240138028.1">
    <property type="nucleotide sequence ID" value="NZ_JARWBG010000008.1"/>
</dbReference>
<evidence type="ECO:0000256" key="5">
    <source>
        <dbReference type="ARBA" id="ARBA00023210"/>
    </source>
</evidence>
<comment type="caution">
    <text evidence="7">The sequence shown here is derived from an EMBL/GenBank/DDBJ whole genome shotgun (WGS) entry which is preliminary data.</text>
</comment>
<dbReference type="Pfam" id="PF04686">
    <property type="entry name" value="SsgA"/>
    <property type="match status" value="1"/>
</dbReference>
<evidence type="ECO:0000256" key="4">
    <source>
        <dbReference type="ARBA" id="ARBA00022969"/>
    </source>
</evidence>
<name>A0ABT6HLH7_9ACTN</name>
<protein>
    <submittedName>
        <fullName evidence="7">SsgA family sporulation/cell division regulator</fullName>
    </submittedName>
</protein>
<evidence type="ECO:0000313" key="8">
    <source>
        <dbReference type="Proteomes" id="UP001223144"/>
    </source>
</evidence>
<keyword evidence="6" id="KW-0131">Cell cycle</keyword>
<gene>
    <name evidence="7" type="ORF">QCN29_10010</name>
</gene>
<sequence>MSPTVEEHARARIVTDAPQYRQVRVTLGYDPSDHPSEVRFSFPSGRAWEFPRDVLEQGLRGPARSGDVEVWPCGRVQTVVEFHTPDGVAVVQFDSSELKRFLRHTREAAGSVTRG</sequence>
<keyword evidence="3" id="KW-0132">Cell division</keyword>
<accession>A0ABT6HLH7</accession>
<keyword evidence="8" id="KW-1185">Reference proteome</keyword>
<dbReference type="InterPro" id="IPR038658">
    <property type="entry name" value="SsgB_sf"/>
</dbReference>
<proteinExistence type="inferred from homology"/>
<dbReference type="InterPro" id="IPR006776">
    <property type="entry name" value="SsgB"/>
</dbReference>
<evidence type="ECO:0000256" key="2">
    <source>
        <dbReference type="ARBA" id="ARBA00009323"/>
    </source>
</evidence>
<dbReference type="Gene3D" id="2.30.31.20">
    <property type="entry name" value="Sporulation-specific cell division protein SsgB"/>
    <property type="match status" value="1"/>
</dbReference>
<reference evidence="7 8" key="1">
    <citation type="submission" date="2023-04" db="EMBL/GenBank/DDBJ databases">
        <title>Streptomyces chengmaiensis sp. nov. isolated from the stem of mangrove plant in Hainan.</title>
        <authorList>
            <person name="Huang X."/>
            <person name="Zhou S."/>
            <person name="Chu X."/>
            <person name="Xie Y."/>
            <person name="Lin Y."/>
        </authorList>
    </citation>
    <scope>NUCLEOTIDE SEQUENCE [LARGE SCALE GENOMIC DNA]</scope>
    <source>
        <strain evidence="7 8">HNM0663</strain>
    </source>
</reference>
<comment type="subcellular location">
    <subcellularLocation>
        <location evidence="1">Cell septum</location>
    </subcellularLocation>
</comment>
<organism evidence="7 8">
    <name type="scientific">Streptomyces chengmaiensis</name>
    <dbReference type="NCBI Taxonomy" id="3040919"/>
    <lineage>
        <taxon>Bacteria</taxon>
        <taxon>Bacillati</taxon>
        <taxon>Actinomycetota</taxon>
        <taxon>Actinomycetes</taxon>
        <taxon>Kitasatosporales</taxon>
        <taxon>Streptomycetaceae</taxon>
        <taxon>Streptomyces</taxon>
    </lineage>
</organism>
<keyword evidence="5" id="KW-0717">Septation</keyword>
<evidence type="ECO:0000256" key="3">
    <source>
        <dbReference type="ARBA" id="ARBA00022618"/>
    </source>
</evidence>
<evidence type="ECO:0000256" key="6">
    <source>
        <dbReference type="ARBA" id="ARBA00023306"/>
    </source>
</evidence>
<dbReference type="EMBL" id="JARWBG010000008">
    <property type="protein sequence ID" value="MDH2389118.1"/>
    <property type="molecule type" value="Genomic_DNA"/>
</dbReference>
<comment type="similarity">
    <text evidence="2">Belongs to the SsgA family.</text>
</comment>